<gene>
    <name evidence="1" type="ORF">D7N80_15920</name>
</gene>
<dbReference type="EMBL" id="RVVJ01000018">
    <property type="protein sequence ID" value="MML54768.1"/>
    <property type="molecule type" value="Genomic_DNA"/>
</dbReference>
<protein>
    <submittedName>
        <fullName evidence="1">Uncharacterized protein</fullName>
    </submittedName>
</protein>
<dbReference type="Proteomes" id="UP000885348">
    <property type="component" value="Unassembled WGS sequence"/>
</dbReference>
<name>A0A3R1AB51_SALET</name>
<accession>A0A3R1AB51</accession>
<organism evidence="1">
    <name type="scientific">Salmonella enterica I</name>
    <dbReference type="NCBI Taxonomy" id="59201"/>
    <lineage>
        <taxon>Bacteria</taxon>
        <taxon>Pseudomonadati</taxon>
        <taxon>Pseudomonadota</taxon>
        <taxon>Gammaproteobacteria</taxon>
        <taxon>Enterobacterales</taxon>
        <taxon>Enterobacteriaceae</taxon>
        <taxon>Salmonella</taxon>
    </lineage>
</organism>
<sequence length="61" mass="6787">MLAEEREKASEARQTVIHKIAKKSTNNSISRKKVSPFHSCQPGVISFLLHAVVDSAQCFMT</sequence>
<proteinExistence type="predicted"/>
<reference evidence="1" key="1">
    <citation type="submission" date="2018-09" db="EMBL/GenBank/DDBJ databases">
        <authorList>
            <person name="Ashton P.M."/>
            <person name="Dallman T."/>
            <person name="Nair S."/>
            <person name="De Pinna E."/>
            <person name="Peters T."/>
            <person name="Grant K."/>
        </authorList>
    </citation>
    <scope>NUCLEOTIDE SEQUENCE [LARGE SCALE GENOMIC DNA]</scope>
    <source>
        <strain evidence="1">598938</strain>
    </source>
</reference>
<evidence type="ECO:0000313" key="1">
    <source>
        <dbReference type="EMBL" id="MML54768.1"/>
    </source>
</evidence>
<dbReference type="AlphaFoldDB" id="A0A3R1AB51"/>
<comment type="caution">
    <text evidence="1">The sequence shown here is derived from an EMBL/GenBank/DDBJ whole genome shotgun (WGS) entry which is preliminary data.</text>
</comment>